<gene>
    <name evidence="2" type="ORF">CFK37_09495</name>
</gene>
<organism evidence="2 3">
    <name type="scientific">Virgibacillus phasianinus</name>
    <dbReference type="NCBI Taxonomy" id="2017483"/>
    <lineage>
        <taxon>Bacteria</taxon>
        <taxon>Bacillati</taxon>
        <taxon>Bacillota</taxon>
        <taxon>Bacilli</taxon>
        <taxon>Bacillales</taxon>
        <taxon>Bacillaceae</taxon>
        <taxon>Virgibacillus</taxon>
    </lineage>
</organism>
<reference evidence="2 3" key="1">
    <citation type="submission" date="2017-07" db="EMBL/GenBank/DDBJ databases">
        <title>Virgibacillus sp. LM2416.</title>
        <authorList>
            <person name="Tak E.J."/>
            <person name="Bae J.-W."/>
        </authorList>
    </citation>
    <scope>NUCLEOTIDE SEQUENCE [LARGE SCALE GENOMIC DNA]</scope>
    <source>
        <strain evidence="2 3">LM2416</strain>
    </source>
</reference>
<dbReference type="CDD" id="cd03441">
    <property type="entry name" value="R_hydratase_like"/>
    <property type="match status" value="1"/>
</dbReference>
<dbReference type="PIRSF" id="PIRSF018072">
    <property type="entry name" value="UCP018072"/>
    <property type="match status" value="1"/>
</dbReference>
<dbReference type="Proteomes" id="UP000198312">
    <property type="component" value="Chromosome"/>
</dbReference>
<dbReference type="EMBL" id="CP022315">
    <property type="protein sequence ID" value="ASK62372.1"/>
    <property type="molecule type" value="Genomic_DNA"/>
</dbReference>
<dbReference type="OrthoDB" id="160199at2"/>
<feature type="domain" description="FAS1-like dehydratase" evidence="1">
    <location>
        <begin position="7"/>
        <end position="134"/>
    </location>
</feature>
<dbReference type="AlphaFoldDB" id="A0A220U313"/>
<evidence type="ECO:0000259" key="1">
    <source>
        <dbReference type="Pfam" id="PF13452"/>
    </source>
</evidence>
<evidence type="ECO:0000313" key="3">
    <source>
        <dbReference type="Proteomes" id="UP000198312"/>
    </source>
</evidence>
<keyword evidence="3" id="KW-1185">Reference proteome</keyword>
<sequence length="146" mass="16579">MELDESVIGLTGEKYTFDVEKRHVKQFAEAIGDQNPLYTDEAFAADSRYGQLIAPPTFAMTIGSEGGDFPIELDTRRMLHGEQEFIFYRQIVVGDRLHCQMKVSDLYEKEGKSGTMQFLILDTEMEDDTGDLVAISRTNIIYRPKA</sequence>
<dbReference type="InterPro" id="IPR016709">
    <property type="entry name" value="HadA-like"/>
</dbReference>
<proteinExistence type="predicted"/>
<dbReference type="Pfam" id="PF13452">
    <property type="entry name" value="FAS1_DH_region"/>
    <property type="match status" value="1"/>
</dbReference>
<dbReference type="SUPFAM" id="SSF54637">
    <property type="entry name" value="Thioesterase/thiol ester dehydrase-isomerase"/>
    <property type="match status" value="1"/>
</dbReference>
<dbReference type="RefSeq" id="WP_089061632.1">
    <property type="nucleotide sequence ID" value="NZ_CP022315.1"/>
</dbReference>
<dbReference type="InterPro" id="IPR029069">
    <property type="entry name" value="HotDog_dom_sf"/>
</dbReference>
<dbReference type="Gene3D" id="3.10.129.10">
    <property type="entry name" value="Hotdog Thioesterase"/>
    <property type="match status" value="1"/>
</dbReference>
<accession>A0A220U313</accession>
<protein>
    <submittedName>
        <fullName evidence="2">Dehydratase</fullName>
    </submittedName>
</protein>
<dbReference type="InterPro" id="IPR039569">
    <property type="entry name" value="FAS1-like_DH_region"/>
</dbReference>
<dbReference type="KEGG" id="vil:CFK37_09495"/>
<name>A0A220U313_9BACI</name>
<evidence type="ECO:0000313" key="2">
    <source>
        <dbReference type="EMBL" id="ASK62372.1"/>
    </source>
</evidence>